<organism evidence="1">
    <name type="scientific">Ganoderma boninense</name>
    <dbReference type="NCBI Taxonomy" id="34458"/>
    <lineage>
        <taxon>Eukaryota</taxon>
        <taxon>Fungi</taxon>
        <taxon>Dikarya</taxon>
        <taxon>Basidiomycota</taxon>
        <taxon>Agaricomycotina</taxon>
        <taxon>Agaricomycetes</taxon>
        <taxon>Polyporales</taxon>
        <taxon>Polyporaceae</taxon>
        <taxon>Ganoderma</taxon>
    </lineage>
</organism>
<reference evidence="1" key="1">
    <citation type="submission" date="2019-10" db="EMBL/GenBank/DDBJ databases">
        <authorList>
            <person name="Nor Muhammad N."/>
        </authorList>
    </citation>
    <scope>NUCLEOTIDE SEQUENCE</scope>
</reference>
<protein>
    <submittedName>
        <fullName evidence="1">FAD-binding monooxygenase BOA2 )</fullName>
        <ecNumber evidence="1">1.14.13.-</ecNumber>
    </submittedName>
</protein>
<gene>
    <name evidence="1" type="primary">B1GVX4</name>
</gene>
<name>A0A5K1K392_9APHY</name>
<proteinExistence type="predicted"/>
<sequence length="402" mass="45360">MHHITEVTSLIQRLISATICRRDSKAIHTAHCEVISYVLRHSLGPHAIEYNQLGNRLLKDIKDGIFNDAQRDSYITMSSIEAEQWCEGFKLAQDVTQVSGSVLAGNDFKEVDAFWEWARKQHARLQRKFKPARQHVSQYSGKSTFHESGIHGHLRPRRLTNQQLAHAELPYAAGLLTHMRHVIAAIVPPLLSIQMEPDAASTEFAWFPSLKIKTLEKSQSPAELGRFDIDPERIQQWLLSLVKSPIVNSSISEHTVQSLIPIDSIGQRWTSYVENSSVHHGARQLIHIINARLASPKPVNPVDRIHPSFVACTYTSCRACSLLCKAVRNAYSLQSRDLELLFTKGDTIFPPCRIPELPEEVEEELKALLSERIKALVLSVMPESRHELKAAKKVGSGIQLEY</sequence>
<dbReference type="EC" id="1.14.13.-" evidence="1"/>
<dbReference type="GO" id="GO:0004497">
    <property type="term" value="F:monooxygenase activity"/>
    <property type="evidence" value="ECO:0007669"/>
    <property type="project" value="UniProtKB-KW"/>
</dbReference>
<keyword evidence="1" id="KW-0503">Monooxygenase</keyword>
<evidence type="ECO:0000313" key="1">
    <source>
        <dbReference type="EMBL" id="VWP00022.1"/>
    </source>
</evidence>
<dbReference type="AlphaFoldDB" id="A0A5K1K392"/>
<dbReference type="EMBL" id="LR728092">
    <property type="protein sequence ID" value="VWP00022.1"/>
    <property type="molecule type" value="Genomic_DNA"/>
</dbReference>
<accession>A0A5K1K392</accession>
<keyword evidence="1" id="KW-0560">Oxidoreductase</keyword>